<evidence type="ECO:0000313" key="2">
    <source>
        <dbReference type="EMBL" id="UYM04546.1"/>
    </source>
</evidence>
<dbReference type="Pfam" id="PF12706">
    <property type="entry name" value="Lactamase_B_2"/>
    <property type="match status" value="1"/>
</dbReference>
<organism evidence="2 3">
    <name type="scientific">Solicola gregarius</name>
    <dbReference type="NCBI Taxonomy" id="2908642"/>
    <lineage>
        <taxon>Bacteria</taxon>
        <taxon>Bacillati</taxon>
        <taxon>Actinomycetota</taxon>
        <taxon>Actinomycetes</taxon>
        <taxon>Propionibacteriales</taxon>
        <taxon>Nocardioidaceae</taxon>
        <taxon>Solicola</taxon>
    </lineage>
</organism>
<dbReference type="InterPro" id="IPR050114">
    <property type="entry name" value="UPF0173_UPF0282_UlaG_hydrolase"/>
</dbReference>
<evidence type="ECO:0000313" key="3">
    <source>
        <dbReference type="Proteomes" id="UP001164390"/>
    </source>
</evidence>
<protein>
    <submittedName>
        <fullName evidence="2">MBL fold metallo-hydrolase</fullName>
    </submittedName>
</protein>
<dbReference type="PANTHER" id="PTHR43546">
    <property type="entry name" value="UPF0173 METAL-DEPENDENT HYDROLASE MJ1163-RELATED"/>
    <property type="match status" value="1"/>
</dbReference>
<feature type="domain" description="Metallo-beta-lactamase" evidence="1">
    <location>
        <begin position="23"/>
        <end position="205"/>
    </location>
</feature>
<dbReference type="Gene3D" id="3.60.15.10">
    <property type="entry name" value="Ribonuclease Z/Hydroxyacylglutathione hydrolase-like"/>
    <property type="match status" value="1"/>
</dbReference>
<dbReference type="EMBL" id="CP094970">
    <property type="protein sequence ID" value="UYM04546.1"/>
    <property type="molecule type" value="Genomic_DNA"/>
</dbReference>
<name>A0AA46TFV0_9ACTN</name>
<dbReference type="SUPFAM" id="SSF56281">
    <property type="entry name" value="Metallo-hydrolase/oxidoreductase"/>
    <property type="match status" value="1"/>
</dbReference>
<dbReference type="Proteomes" id="UP001164390">
    <property type="component" value="Chromosome"/>
</dbReference>
<proteinExistence type="predicted"/>
<sequence length="257" mass="28274">MRAPVSLTWWGHATTTIEIDDVRVLTDPVLTRRLGHLSRIRGTKPATRARAADIVAVSHLHGDHLHVPSMKLVPQTAQVVGPRGSQAVLGGAESRVREVVPGDVVERDGLTIRAVPADHDPRRHSRSRISGPALGFIIERDGCRIWFAGDTALFEGMAEFGPVDLAVVPIGGWGPTLEPDKHMDPEHAAQAVRLVGARYAVPMHYGTFWPTGLRHVHRPSFRRLFIEPAERFRTAVEAIGAEPRVLQVGETTRWPTT</sequence>
<dbReference type="InterPro" id="IPR001279">
    <property type="entry name" value="Metallo-B-lactamas"/>
</dbReference>
<dbReference type="AlphaFoldDB" id="A0AA46TFV0"/>
<evidence type="ECO:0000259" key="1">
    <source>
        <dbReference type="Pfam" id="PF12706"/>
    </source>
</evidence>
<gene>
    <name evidence="2" type="ORF">L0C25_18715</name>
</gene>
<reference evidence="2" key="1">
    <citation type="submission" date="2022-01" db="EMBL/GenBank/DDBJ databases">
        <title>Nocardioidaceae gen. sp. A5X3R13.</title>
        <authorList>
            <person name="Lopez Marin M.A."/>
            <person name="Uhlik O."/>
        </authorList>
    </citation>
    <scope>NUCLEOTIDE SEQUENCE</scope>
    <source>
        <strain evidence="2">A5X3R13</strain>
    </source>
</reference>
<dbReference type="InterPro" id="IPR036866">
    <property type="entry name" value="RibonucZ/Hydroxyglut_hydro"/>
</dbReference>
<dbReference type="PANTHER" id="PTHR43546:SF3">
    <property type="entry name" value="UPF0173 METAL-DEPENDENT HYDROLASE MJ1163"/>
    <property type="match status" value="1"/>
</dbReference>
<dbReference type="KEGG" id="sgrg:L0C25_18715"/>
<accession>A0AA46TFV0</accession>
<keyword evidence="3" id="KW-1185">Reference proteome</keyword>
<dbReference type="RefSeq" id="WP_271633283.1">
    <property type="nucleotide sequence ID" value="NZ_CP094970.1"/>
</dbReference>